<dbReference type="Proteomes" id="UP001595685">
    <property type="component" value="Unassembled WGS sequence"/>
</dbReference>
<protein>
    <submittedName>
        <fullName evidence="2">Trehalose-6-phosphate synthase</fullName>
    </submittedName>
</protein>
<dbReference type="RefSeq" id="WP_340295919.1">
    <property type="nucleotide sequence ID" value="NZ_JBBEOI010000346.1"/>
</dbReference>
<dbReference type="Pfam" id="PF00982">
    <property type="entry name" value="Glyco_transf_20"/>
    <property type="match status" value="1"/>
</dbReference>
<gene>
    <name evidence="2" type="ORF">ACFOLH_10015</name>
</gene>
<dbReference type="InterPro" id="IPR001830">
    <property type="entry name" value="Glyco_trans_20"/>
</dbReference>
<evidence type="ECO:0000256" key="1">
    <source>
        <dbReference type="ARBA" id="ARBA00008799"/>
    </source>
</evidence>
<reference evidence="3" key="1">
    <citation type="journal article" date="2019" name="Int. J. Syst. Evol. Microbiol.">
        <title>The Global Catalogue of Microorganisms (GCM) 10K type strain sequencing project: providing services to taxonomists for standard genome sequencing and annotation.</title>
        <authorList>
            <consortium name="The Broad Institute Genomics Platform"/>
            <consortium name="The Broad Institute Genome Sequencing Center for Infectious Disease"/>
            <person name="Wu L."/>
            <person name="Ma J."/>
        </authorList>
    </citation>
    <scope>NUCLEOTIDE SEQUENCE [LARGE SCALE GENOMIC DNA]</scope>
    <source>
        <strain evidence="3">NCAIM B.02333</strain>
    </source>
</reference>
<dbReference type="CDD" id="cd03788">
    <property type="entry name" value="GT20_TPS"/>
    <property type="match status" value="1"/>
</dbReference>
<evidence type="ECO:0000313" key="3">
    <source>
        <dbReference type="Proteomes" id="UP001595685"/>
    </source>
</evidence>
<dbReference type="PANTHER" id="PTHR10788">
    <property type="entry name" value="TREHALOSE-6-PHOSPHATE SYNTHASE"/>
    <property type="match status" value="1"/>
</dbReference>
<dbReference type="SUPFAM" id="SSF53756">
    <property type="entry name" value="UDP-Glycosyltransferase/glycogen phosphorylase"/>
    <property type="match status" value="1"/>
</dbReference>
<name>A0ABV7WFQ6_9MICO</name>
<dbReference type="Gene3D" id="3.40.50.2000">
    <property type="entry name" value="Glycogen Phosphorylase B"/>
    <property type="match status" value="2"/>
</dbReference>
<comment type="similarity">
    <text evidence="1">Belongs to the glycosyltransferase 20 family.</text>
</comment>
<organism evidence="2 3">
    <name type="scientific">Aquipuribacter hungaricus</name>
    <dbReference type="NCBI Taxonomy" id="545624"/>
    <lineage>
        <taxon>Bacteria</taxon>
        <taxon>Bacillati</taxon>
        <taxon>Actinomycetota</taxon>
        <taxon>Actinomycetes</taxon>
        <taxon>Micrococcales</taxon>
        <taxon>Intrasporangiaceae</taxon>
        <taxon>Aquipuribacter</taxon>
    </lineage>
</organism>
<keyword evidence="3" id="KW-1185">Reference proteome</keyword>
<dbReference type="PANTHER" id="PTHR10788:SF106">
    <property type="entry name" value="BCDNA.GH08860"/>
    <property type="match status" value="1"/>
</dbReference>
<accession>A0ABV7WFQ6</accession>
<dbReference type="EMBL" id="JBHRWW010000005">
    <property type="protein sequence ID" value="MFC3688676.1"/>
    <property type="molecule type" value="Genomic_DNA"/>
</dbReference>
<comment type="caution">
    <text evidence="2">The sequence shown here is derived from an EMBL/GenBank/DDBJ whole genome shotgun (WGS) entry which is preliminary data.</text>
</comment>
<sequence>MPSGQYDFVVVANRLPVDRVGTAEDGSPQYETSPGGLVTALAPVMTAHRGAWVGWPGAPGEAGEPFDSEGMHLVPVELSHEDVEDYYEGMSNGTLWPLFHDVIVAPEYHRSWWDAYERVNQRFADAAAAQAAQGATVWVQDYQLLLVPARLRALRPDLKIGFFNHIPFPGYEIFSQLPWRSQVVEGVLGADLVGFQRRGDAANFLRACRRLGDASTKGGTISVAGGRTVRAGAFPISIDSRGFEELASAPEVMARAEQIRKELGDPDTVLLGVDRLDYTKGIRHRLTCFSELLADGRLGTESAVLVQVASPSRERVRAYSDLRDEVELTVGRINGDHGTVGFQPVHYLHQSFPREEMAALYLAADVMLVTALRDGMNLVAKEYVAARHDSDGVLVLSEFAGAADELTQAVLINPHDIAGTKAAVLRAVQMPRDERRRRMRALRRRVVEHDVERWAAGFLDALAGHADQPDAG</sequence>
<evidence type="ECO:0000313" key="2">
    <source>
        <dbReference type="EMBL" id="MFC3688676.1"/>
    </source>
</evidence>
<proteinExistence type="inferred from homology"/>